<dbReference type="EMBL" id="CYKH01001752">
    <property type="protein sequence ID" value="CUI15054.1"/>
    <property type="molecule type" value="Genomic_DNA"/>
</dbReference>
<evidence type="ECO:0000313" key="2">
    <source>
        <dbReference type="EMBL" id="CUI15054.1"/>
    </source>
</evidence>
<keyword evidence="1" id="KW-0472">Membrane</keyword>
<dbReference type="AlphaFoldDB" id="A0A0S4KIR6"/>
<name>A0A0S4KIR6_BODSA</name>
<keyword evidence="1" id="KW-0812">Transmembrane</keyword>
<organism evidence="2 3">
    <name type="scientific">Bodo saltans</name>
    <name type="common">Flagellated protozoan</name>
    <dbReference type="NCBI Taxonomy" id="75058"/>
    <lineage>
        <taxon>Eukaryota</taxon>
        <taxon>Discoba</taxon>
        <taxon>Euglenozoa</taxon>
        <taxon>Kinetoplastea</taxon>
        <taxon>Metakinetoplastina</taxon>
        <taxon>Eubodonida</taxon>
        <taxon>Bodonidae</taxon>
        <taxon>Bodo</taxon>
    </lineage>
</organism>
<feature type="transmembrane region" description="Helical" evidence="1">
    <location>
        <begin position="263"/>
        <end position="286"/>
    </location>
</feature>
<sequence length="332" mass="35493">MASYEKLTLVLLGLVLVWHNVRAGYAIQALSLVLTMRAVLKESSSESVLLLMPFLFLGERCLNATLALGHSPLPFYSAALFSYTASFPRSGTWPMYYWCAFGAGSGGLLAVLTGKPTLAIGLLAQFVVGGLTIFACSRDSRSADDSTKSSSSSSKALTSFGHKNRREVLLVASIVASLVLDVFANSNVGTDLVQDSDASGGAATNGASIANQLKLTQITSFTHIAGRTSLVCACIITLVAAVLFPLFVLAHHPQLPPKPRCSLFLRSVLFLMVCVGIVGSAGLYVSSIMEENALLWLWAYLHSRKLRLYALLLWVTGIPLAVLGFHLFASKS</sequence>
<reference evidence="3" key="1">
    <citation type="submission" date="2015-09" db="EMBL/GenBank/DDBJ databases">
        <authorList>
            <consortium name="Pathogen Informatics"/>
        </authorList>
    </citation>
    <scope>NUCLEOTIDE SEQUENCE [LARGE SCALE GENOMIC DNA]</scope>
    <source>
        <strain evidence="3">Lake Konstanz</strain>
    </source>
</reference>
<accession>A0A0S4KIR6</accession>
<gene>
    <name evidence="2" type="ORF">BSAL_22410</name>
</gene>
<proteinExistence type="predicted"/>
<dbReference type="Proteomes" id="UP000051952">
    <property type="component" value="Unassembled WGS sequence"/>
</dbReference>
<keyword evidence="2" id="KW-0418">Kinase</keyword>
<feature type="transmembrane region" description="Helical" evidence="1">
    <location>
        <begin position="306"/>
        <end position="329"/>
    </location>
</feature>
<keyword evidence="1" id="KW-1133">Transmembrane helix</keyword>
<keyword evidence="2" id="KW-0808">Transferase</keyword>
<keyword evidence="3" id="KW-1185">Reference proteome</keyword>
<feature type="transmembrane region" description="Helical" evidence="1">
    <location>
        <begin position="118"/>
        <end position="136"/>
    </location>
</feature>
<dbReference type="GO" id="GO:0016301">
    <property type="term" value="F:kinase activity"/>
    <property type="evidence" value="ECO:0007669"/>
    <property type="project" value="UniProtKB-KW"/>
</dbReference>
<dbReference type="VEuPathDB" id="TriTrypDB:BSAL_22410"/>
<evidence type="ECO:0000256" key="1">
    <source>
        <dbReference type="SAM" id="Phobius"/>
    </source>
</evidence>
<feature type="transmembrane region" description="Helical" evidence="1">
    <location>
        <begin position="62"/>
        <end position="83"/>
    </location>
</feature>
<feature type="transmembrane region" description="Helical" evidence="1">
    <location>
        <begin position="228"/>
        <end position="251"/>
    </location>
</feature>
<feature type="transmembrane region" description="Helical" evidence="1">
    <location>
        <begin position="95"/>
        <end position="112"/>
    </location>
</feature>
<protein>
    <submittedName>
        <fullName evidence="2">Dolichol kinase, putative</fullName>
    </submittedName>
</protein>
<feature type="non-terminal residue" evidence="2">
    <location>
        <position position="332"/>
    </location>
</feature>
<evidence type="ECO:0000313" key="3">
    <source>
        <dbReference type="Proteomes" id="UP000051952"/>
    </source>
</evidence>